<reference evidence="1" key="1">
    <citation type="submission" date="2011-10" db="EMBL/GenBank/DDBJ databases">
        <title>Provirophages and transpovirons: unique mobilome of giant viruses.</title>
        <authorList>
            <person name="Desnues C."/>
            <person name="LaScola B."/>
            <person name="Yutin N."/>
            <person name="Fournous G."/>
            <person name="Koonin E."/>
            <person name="Raoult D."/>
        </authorList>
    </citation>
    <scope>NUCLEOTIDE SEQUENCE</scope>
    <source>
        <strain evidence="1">Mv13-mv</strain>
    </source>
</reference>
<accession>H2EF24</accession>
<organism evidence="1">
    <name type="scientific">Moumouvirus sp. 'Monve'</name>
    <dbReference type="NCBI Taxonomy" id="1128131"/>
    <lineage>
        <taxon>Viruses</taxon>
        <taxon>Varidnaviria</taxon>
        <taxon>Bamfordvirae</taxon>
        <taxon>Nucleocytoviricota</taxon>
        <taxon>Megaviricetes</taxon>
        <taxon>Imitervirales</taxon>
        <taxon>Mimiviridae</taxon>
        <taxon>Megamimivirinae</taxon>
        <taxon>Moumouvirus</taxon>
    </lineage>
</organism>
<protein>
    <submittedName>
        <fullName evidence="1">Uncharacterized protein</fullName>
    </submittedName>
</protein>
<proteinExistence type="predicted"/>
<name>H2EF24_9VIRU</name>
<sequence>MDIDVSKYDDCDLVTLFEKIVIEMQSRFINIYKYIPTNIKHNENNKELSKNYDNYNESLGYY</sequence>
<dbReference type="EMBL" id="JN885999">
    <property type="protein sequence ID" value="AEX63089.1"/>
    <property type="molecule type" value="Genomic_DNA"/>
</dbReference>
<gene>
    <name evidence="1" type="ORF">mv_L887</name>
</gene>
<evidence type="ECO:0000313" key="1">
    <source>
        <dbReference type="EMBL" id="AEX63089.1"/>
    </source>
</evidence>